<keyword evidence="3" id="KW-1185">Reference proteome</keyword>
<gene>
    <name evidence="2" type="ORF">HPBE_LOCUS23539</name>
</gene>
<organism evidence="3 4">
    <name type="scientific">Heligmosomoides polygyrus</name>
    <name type="common">Parasitic roundworm</name>
    <dbReference type="NCBI Taxonomy" id="6339"/>
    <lineage>
        <taxon>Eukaryota</taxon>
        <taxon>Metazoa</taxon>
        <taxon>Ecdysozoa</taxon>
        <taxon>Nematoda</taxon>
        <taxon>Chromadorea</taxon>
        <taxon>Rhabditida</taxon>
        <taxon>Rhabditina</taxon>
        <taxon>Rhabditomorpha</taxon>
        <taxon>Strongyloidea</taxon>
        <taxon>Heligmosomidae</taxon>
        <taxon>Heligmosomoides</taxon>
    </lineage>
</organism>
<reference evidence="2 3" key="1">
    <citation type="submission" date="2018-11" db="EMBL/GenBank/DDBJ databases">
        <authorList>
            <consortium name="Pathogen Informatics"/>
        </authorList>
    </citation>
    <scope>NUCLEOTIDE SEQUENCE [LARGE SCALE GENOMIC DNA]</scope>
</reference>
<accession>A0A3P8E4X9</accession>
<evidence type="ECO:0000313" key="4">
    <source>
        <dbReference type="WBParaSite" id="HPBE_0002354001-mRNA-1"/>
    </source>
</evidence>
<dbReference type="AlphaFoldDB" id="A0A183GLH0"/>
<proteinExistence type="predicted"/>
<protein>
    <submittedName>
        <fullName evidence="4">FxLD family lantipeptide</fullName>
    </submittedName>
</protein>
<evidence type="ECO:0000313" key="3">
    <source>
        <dbReference type="Proteomes" id="UP000050761"/>
    </source>
</evidence>
<sequence>MKNYNVLVNGDSDDDCSVAGDGGDSDDGDCSVAGDG</sequence>
<dbReference type="Proteomes" id="UP000050761">
    <property type="component" value="Unassembled WGS sequence"/>
</dbReference>
<evidence type="ECO:0000256" key="1">
    <source>
        <dbReference type="SAM" id="MobiDB-lite"/>
    </source>
</evidence>
<name>A0A183GLH0_HELPZ</name>
<accession>A0A183GLH0</accession>
<feature type="region of interest" description="Disordered" evidence="1">
    <location>
        <begin position="1"/>
        <end position="36"/>
    </location>
</feature>
<dbReference type="WBParaSite" id="HPBE_0002354001-mRNA-1">
    <property type="protein sequence ID" value="HPBE_0002354001-mRNA-1"/>
    <property type="gene ID" value="HPBE_0002354001"/>
</dbReference>
<dbReference type="EMBL" id="UZAH01035182">
    <property type="protein sequence ID" value="VDP39484.1"/>
    <property type="molecule type" value="Genomic_DNA"/>
</dbReference>
<evidence type="ECO:0000313" key="2">
    <source>
        <dbReference type="EMBL" id="VDP39484.1"/>
    </source>
</evidence>
<reference evidence="4" key="2">
    <citation type="submission" date="2019-09" db="UniProtKB">
        <authorList>
            <consortium name="WormBaseParasite"/>
        </authorList>
    </citation>
    <scope>IDENTIFICATION</scope>
</reference>